<dbReference type="EMBL" id="FUYC01000002">
    <property type="protein sequence ID" value="SKA73901.1"/>
    <property type="molecule type" value="Genomic_DNA"/>
</dbReference>
<organism evidence="2 3">
    <name type="scientific">Paucidesulfovibrio gracilis DSM 16080</name>
    <dbReference type="NCBI Taxonomy" id="1121449"/>
    <lineage>
        <taxon>Bacteria</taxon>
        <taxon>Pseudomonadati</taxon>
        <taxon>Thermodesulfobacteriota</taxon>
        <taxon>Desulfovibrionia</taxon>
        <taxon>Desulfovibrionales</taxon>
        <taxon>Desulfovibrionaceae</taxon>
        <taxon>Paucidesulfovibrio</taxon>
    </lineage>
</organism>
<protein>
    <submittedName>
        <fullName evidence="2">Glycosyltransferase involved in cell wall bisynthesis</fullName>
    </submittedName>
</protein>
<keyword evidence="2" id="KW-0808">Transferase</keyword>
<dbReference type="InterPro" id="IPR028098">
    <property type="entry name" value="Glyco_trans_4-like_N"/>
</dbReference>
<dbReference type="AlphaFoldDB" id="A0A1T4WB20"/>
<evidence type="ECO:0000313" key="2">
    <source>
        <dbReference type="EMBL" id="SKA73901.1"/>
    </source>
</evidence>
<feature type="domain" description="Glycosyltransferase subfamily 4-like N-terminal" evidence="1">
    <location>
        <begin position="13"/>
        <end position="175"/>
    </location>
</feature>
<evidence type="ECO:0000259" key="1">
    <source>
        <dbReference type="Pfam" id="PF13439"/>
    </source>
</evidence>
<dbReference type="Pfam" id="PF13692">
    <property type="entry name" value="Glyco_trans_1_4"/>
    <property type="match status" value="1"/>
</dbReference>
<proteinExistence type="predicted"/>
<gene>
    <name evidence="2" type="ORF">SAMN02745704_00551</name>
</gene>
<dbReference type="STRING" id="1121449.SAMN02745704_00551"/>
<dbReference type="PANTHER" id="PTHR12526">
    <property type="entry name" value="GLYCOSYLTRANSFERASE"/>
    <property type="match status" value="1"/>
</dbReference>
<dbReference type="GO" id="GO:0016757">
    <property type="term" value="F:glycosyltransferase activity"/>
    <property type="evidence" value="ECO:0007669"/>
    <property type="project" value="UniProtKB-ARBA"/>
</dbReference>
<evidence type="ECO:0000313" key="3">
    <source>
        <dbReference type="Proteomes" id="UP000190027"/>
    </source>
</evidence>
<dbReference type="SUPFAM" id="SSF53756">
    <property type="entry name" value="UDP-Glycosyltransferase/glycogen phosphorylase"/>
    <property type="match status" value="1"/>
</dbReference>
<reference evidence="2 3" key="1">
    <citation type="submission" date="2017-02" db="EMBL/GenBank/DDBJ databases">
        <authorList>
            <person name="Peterson S.W."/>
        </authorList>
    </citation>
    <scope>NUCLEOTIDE SEQUENCE [LARGE SCALE GENOMIC DNA]</scope>
    <source>
        <strain evidence="2 3">DSM 16080</strain>
    </source>
</reference>
<name>A0A1T4WB20_9BACT</name>
<dbReference type="RefSeq" id="WP_078716133.1">
    <property type="nucleotide sequence ID" value="NZ_FUYC01000002.1"/>
</dbReference>
<accession>A0A1T4WB20</accession>
<dbReference type="Proteomes" id="UP000190027">
    <property type="component" value="Unassembled WGS sequence"/>
</dbReference>
<keyword evidence="3" id="KW-1185">Reference proteome</keyword>
<sequence>MKVLSITPDIDSGGAAKSLFLLARQVVAEGHEMHIISIAKPSRTKRKVEELAAMGVTVDYFDIPYFPLKLYVCPIPFVRNAKRTVRSLPVYRQLAARVRELGPDIIHYNSYTTLLIAQWLKGYPAVLHAREVMVEPTRSMPLVRHMVRRRIDEIVAIAPEEGEQAERVFGIPVTTVFNWPEKPQQLLPMPEDGPLVYAVFSHVTPVKGHLECVKACALVADELRQANVRIRLFGGRVPIHEGYYQSCVRFIHEHGLDDIVSFPGFVDNPEEEMRRIHLLIRPDTTGHSWGRDIIECMSLGRPVLAMGARDVMVKNGLTGTLVPIGDVAALAKGMVELADLNTLQKLGRNAYRFATEHFDRVDNPQRIIRRMESLVERRAQGKGRG</sequence>
<dbReference type="Pfam" id="PF13439">
    <property type="entry name" value="Glyco_transf_4"/>
    <property type="match status" value="1"/>
</dbReference>
<dbReference type="OrthoDB" id="5490290at2"/>
<dbReference type="Gene3D" id="3.40.50.2000">
    <property type="entry name" value="Glycogen Phosphorylase B"/>
    <property type="match status" value="2"/>
</dbReference>